<evidence type="ECO:0000256" key="1">
    <source>
        <dbReference type="SAM" id="Phobius"/>
    </source>
</evidence>
<feature type="transmembrane region" description="Helical" evidence="1">
    <location>
        <begin position="35"/>
        <end position="59"/>
    </location>
</feature>
<keyword evidence="1" id="KW-1133">Transmembrane helix</keyword>
<evidence type="ECO:0000313" key="2">
    <source>
        <dbReference type="EMBL" id="WOO42185.1"/>
    </source>
</evidence>
<keyword evidence="1" id="KW-0472">Membrane</keyword>
<organism evidence="2 3">
    <name type="scientific">Rubellicoccus peritrichatus</name>
    <dbReference type="NCBI Taxonomy" id="3080537"/>
    <lineage>
        <taxon>Bacteria</taxon>
        <taxon>Pseudomonadati</taxon>
        <taxon>Verrucomicrobiota</taxon>
        <taxon>Opitutia</taxon>
        <taxon>Puniceicoccales</taxon>
        <taxon>Cerasicoccaceae</taxon>
        <taxon>Rubellicoccus</taxon>
    </lineage>
</organism>
<keyword evidence="3" id="KW-1185">Reference proteome</keyword>
<accession>A0AAQ3LAC0</accession>
<dbReference type="Proteomes" id="UP001304300">
    <property type="component" value="Chromosome"/>
</dbReference>
<dbReference type="RefSeq" id="WP_317834670.1">
    <property type="nucleotide sequence ID" value="NZ_CP136920.1"/>
</dbReference>
<evidence type="ECO:0000313" key="3">
    <source>
        <dbReference type="Proteomes" id="UP001304300"/>
    </source>
</evidence>
<proteinExistence type="predicted"/>
<reference evidence="2 3" key="1">
    <citation type="submission" date="2023-10" db="EMBL/GenBank/DDBJ databases">
        <title>Rubellicoccus peritrichatus gen. nov., sp. nov., isolated from an algae of coral reef tank.</title>
        <authorList>
            <person name="Luo J."/>
        </authorList>
    </citation>
    <scope>NUCLEOTIDE SEQUENCE [LARGE SCALE GENOMIC DNA]</scope>
    <source>
        <strain evidence="2 3">CR14</strain>
    </source>
</reference>
<dbReference type="AlphaFoldDB" id="A0AAQ3LAC0"/>
<sequence length="64" mass="7001">MTPKSFAIVNLVLLAATSPWPFIMGSNTTIGGLPVWAIFTFVASAVYAVIISICLAHYWDKWAK</sequence>
<dbReference type="KEGG" id="puo:RZN69_03725"/>
<name>A0AAQ3LAC0_9BACT</name>
<protein>
    <submittedName>
        <fullName evidence="2">Uncharacterized protein</fullName>
    </submittedName>
</protein>
<dbReference type="EMBL" id="CP136920">
    <property type="protein sequence ID" value="WOO42185.1"/>
    <property type="molecule type" value="Genomic_DNA"/>
</dbReference>
<keyword evidence="1" id="KW-0812">Transmembrane</keyword>
<gene>
    <name evidence="2" type="ORF">RZN69_03725</name>
</gene>